<evidence type="ECO:0000256" key="1">
    <source>
        <dbReference type="ARBA" id="ARBA00001974"/>
    </source>
</evidence>
<evidence type="ECO:0000259" key="6">
    <source>
        <dbReference type="Pfam" id="PF26311"/>
    </source>
</evidence>
<dbReference type="Pfam" id="PF12831">
    <property type="entry name" value="FAD_oxidored"/>
    <property type="match status" value="1"/>
</dbReference>
<dbReference type="Gene3D" id="3.50.50.60">
    <property type="entry name" value="FAD/NAD(P)-binding domain"/>
    <property type="match status" value="1"/>
</dbReference>
<dbReference type="RefSeq" id="WP_377928190.1">
    <property type="nucleotide sequence ID" value="NZ_JBHUEM010000014.1"/>
</dbReference>
<dbReference type="PANTHER" id="PTHR43624">
    <property type="entry name" value="ELECTRON TRANSFER FLAVOPROTEIN-QUINONE OXIDOREDUCTASE YDIS-RELATED"/>
    <property type="match status" value="1"/>
</dbReference>
<evidence type="ECO:0000256" key="3">
    <source>
        <dbReference type="ARBA" id="ARBA00022630"/>
    </source>
</evidence>
<dbReference type="SUPFAM" id="SSF51905">
    <property type="entry name" value="FAD/NAD(P)-binding domain"/>
    <property type="match status" value="1"/>
</dbReference>
<dbReference type="InterPro" id="IPR059103">
    <property type="entry name" value="FixC-like_C"/>
</dbReference>
<dbReference type="InterPro" id="IPR036188">
    <property type="entry name" value="FAD/NAD-bd_sf"/>
</dbReference>
<evidence type="ECO:0000256" key="5">
    <source>
        <dbReference type="ARBA" id="ARBA00023002"/>
    </source>
</evidence>
<keyword evidence="8" id="KW-1185">Reference proteome</keyword>
<dbReference type="Pfam" id="PF26311">
    <property type="entry name" value="ETF-QO_FixC_C"/>
    <property type="match status" value="1"/>
</dbReference>
<dbReference type="PANTHER" id="PTHR43624:SF2">
    <property type="entry name" value="ELECTRON TRANSFER FLAVOPROTEIN-QUINONE OXIDOREDUCTASE YDIS-RELATED"/>
    <property type="match status" value="1"/>
</dbReference>
<evidence type="ECO:0000256" key="2">
    <source>
        <dbReference type="ARBA" id="ARBA00006796"/>
    </source>
</evidence>
<dbReference type="EMBL" id="JBHUEM010000014">
    <property type="protein sequence ID" value="MFD1736999.1"/>
    <property type="molecule type" value="Genomic_DNA"/>
</dbReference>
<comment type="cofactor">
    <cofactor evidence="1">
        <name>FAD</name>
        <dbReference type="ChEBI" id="CHEBI:57692"/>
    </cofactor>
</comment>
<accession>A0ABW4LP70</accession>
<gene>
    <name evidence="7" type="ORF">ACFSCX_10535</name>
</gene>
<keyword evidence="3" id="KW-0285">Flavoprotein</keyword>
<dbReference type="InterPro" id="IPR039651">
    <property type="entry name" value="FixC-like"/>
</dbReference>
<name>A0ABW4LP70_9BACI</name>
<dbReference type="PROSITE" id="PS51257">
    <property type="entry name" value="PROKAR_LIPOPROTEIN"/>
    <property type="match status" value="1"/>
</dbReference>
<sequence>MSEKFDAIVVGAGPAGISCAYELAKGGANVLLLERGEYPGSKNVMGGVLYRKMMEDIIPEFYKEAPLERPIVEQRFMMLDKQSAITFGYKGLEWAEAPYNNFTVLRAKFDQWFAGKAVEQGALLVNETVVLECIVENGRVVGVRTDRPGGDVYADVVVLADGVNSLLAKSLGFHKEYKPNEVALATMEILKLDKKVIEDRFNLEKDQGCTIELLGDATKGILGTGFLYTNKDTLSIGVGTLLSGLIEHKIKPYDLLEYVKNHPMVRPYIEGSEPQEYLAHLIPEGGYKSMGKVVGDGVIVVGDAAQLVNAIHREGSNLAMTSGRIAAETILLAKEANDFSESMLDRYRVQLMKSFVGQDMKKYKDSTHHFEKFPQYFDQYIPMMNRAASQMFTVDGTSKWDKQKKIWKDLGTPKEKIKLARDAIRAWKVMK</sequence>
<protein>
    <submittedName>
        <fullName evidence="7">FAD-dependent oxidoreductase</fullName>
    </submittedName>
</protein>
<dbReference type="Proteomes" id="UP001597214">
    <property type="component" value="Unassembled WGS sequence"/>
</dbReference>
<evidence type="ECO:0000313" key="8">
    <source>
        <dbReference type="Proteomes" id="UP001597214"/>
    </source>
</evidence>
<keyword evidence="5" id="KW-0560">Oxidoreductase</keyword>
<evidence type="ECO:0000256" key="4">
    <source>
        <dbReference type="ARBA" id="ARBA00022827"/>
    </source>
</evidence>
<keyword evidence="4" id="KW-0274">FAD</keyword>
<feature type="domain" description="FixC-like C-terminal" evidence="6">
    <location>
        <begin position="367"/>
        <end position="431"/>
    </location>
</feature>
<comment type="similarity">
    <text evidence="2">Belongs to the ETF-QO/FixC family.</text>
</comment>
<proteinExistence type="inferred from homology"/>
<evidence type="ECO:0000313" key="7">
    <source>
        <dbReference type="EMBL" id="MFD1736999.1"/>
    </source>
</evidence>
<reference evidence="8" key="1">
    <citation type="journal article" date="2019" name="Int. J. Syst. Evol. Microbiol.">
        <title>The Global Catalogue of Microorganisms (GCM) 10K type strain sequencing project: providing services to taxonomists for standard genome sequencing and annotation.</title>
        <authorList>
            <consortium name="The Broad Institute Genomics Platform"/>
            <consortium name="The Broad Institute Genome Sequencing Center for Infectious Disease"/>
            <person name="Wu L."/>
            <person name="Ma J."/>
        </authorList>
    </citation>
    <scope>NUCLEOTIDE SEQUENCE [LARGE SCALE GENOMIC DNA]</scope>
    <source>
        <strain evidence="8">CCUG 49339</strain>
    </source>
</reference>
<comment type="caution">
    <text evidence="7">The sequence shown here is derived from an EMBL/GenBank/DDBJ whole genome shotgun (WGS) entry which is preliminary data.</text>
</comment>
<dbReference type="SUPFAM" id="SSF54373">
    <property type="entry name" value="FAD-linked reductases, C-terminal domain"/>
    <property type="match status" value="1"/>
</dbReference>
<dbReference type="PRINTS" id="PR00420">
    <property type="entry name" value="RNGMNOXGNASE"/>
</dbReference>
<organism evidence="7 8">
    <name type="scientific">Bacillus salitolerans</name>
    <dbReference type="NCBI Taxonomy" id="1437434"/>
    <lineage>
        <taxon>Bacteria</taxon>
        <taxon>Bacillati</taxon>
        <taxon>Bacillota</taxon>
        <taxon>Bacilli</taxon>
        <taxon>Bacillales</taxon>
        <taxon>Bacillaceae</taxon>
        <taxon>Bacillus</taxon>
    </lineage>
</organism>